<dbReference type="PROSITE" id="PS51186">
    <property type="entry name" value="GNAT"/>
    <property type="match status" value="1"/>
</dbReference>
<sequence>MIIREMTDSDLGAVLEVERRAFESKTEADLTRDLLADPSAAPRLSLVALEGGRIVGHALFTQASVSGSPPRPRASVLAPLAVVPEAQRQGIGAALMHSGLRRLAEQGIELVFLVGHVAYYPRFGFRPAAPLGFVAPLAIPPEHADAWMVCPLRPGAADAASGPVAWADTFHRPEYAAG</sequence>
<feature type="domain" description="N-acetyltransferase" evidence="1">
    <location>
        <begin position="1"/>
        <end position="153"/>
    </location>
</feature>
<evidence type="ECO:0000313" key="3">
    <source>
        <dbReference type="Proteomes" id="UP000217076"/>
    </source>
</evidence>
<gene>
    <name evidence="2" type="ORF">SAMN05421742_10478</name>
</gene>
<organism evidence="2 3">
    <name type="scientific">Roseospirillum parvum</name>
    <dbReference type="NCBI Taxonomy" id="83401"/>
    <lineage>
        <taxon>Bacteria</taxon>
        <taxon>Pseudomonadati</taxon>
        <taxon>Pseudomonadota</taxon>
        <taxon>Alphaproteobacteria</taxon>
        <taxon>Rhodospirillales</taxon>
        <taxon>Rhodospirillaceae</taxon>
        <taxon>Roseospirillum</taxon>
    </lineage>
</organism>
<dbReference type="InterPro" id="IPR050276">
    <property type="entry name" value="MshD_Acetyltransferase"/>
</dbReference>
<dbReference type="STRING" id="83401.SAMN05421742_10478"/>
<dbReference type="AlphaFoldDB" id="A0A1G7ZDI7"/>
<dbReference type="GO" id="GO:0016747">
    <property type="term" value="F:acyltransferase activity, transferring groups other than amino-acyl groups"/>
    <property type="evidence" value="ECO:0007669"/>
    <property type="project" value="InterPro"/>
</dbReference>
<dbReference type="PANTHER" id="PTHR43617">
    <property type="entry name" value="L-AMINO ACID N-ACETYLTRANSFERASE"/>
    <property type="match status" value="1"/>
</dbReference>
<dbReference type="Gene3D" id="3.40.630.30">
    <property type="match status" value="1"/>
</dbReference>
<dbReference type="Pfam" id="PF13527">
    <property type="entry name" value="Acetyltransf_9"/>
    <property type="match status" value="1"/>
</dbReference>
<proteinExistence type="predicted"/>
<evidence type="ECO:0000259" key="1">
    <source>
        <dbReference type="PROSITE" id="PS51186"/>
    </source>
</evidence>
<dbReference type="CDD" id="cd04301">
    <property type="entry name" value="NAT_SF"/>
    <property type="match status" value="1"/>
</dbReference>
<keyword evidence="3" id="KW-1185">Reference proteome</keyword>
<dbReference type="SUPFAM" id="SSF55729">
    <property type="entry name" value="Acyl-CoA N-acyltransferases (Nat)"/>
    <property type="match status" value="1"/>
</dbReference>
<dbReference type="PANTHER" id="PTHR43617:SF2">
    <property type="entry name" value="UPF0039 PROTEIN SLL0451"/>
    <property type="match status" value="1"/>
</dbReference>
<dbReference type="RefSeq" id="WP_218119511.1">
    <property type="nucleotide sequence ID" value="NZ_FNCV01000004.1"/>
</dbReference>
<evidence type="ECO:0000313" key="2">
    <source>
        <dbReference type="EMBL" id="SDH06758.1"/>
    </source>
</evidence>
<reference evidence="3" key="1">
    <citation type="submission" date="2016-10" db="EMBL/GenBank/DDBJ databases">
        <authorList>
            <person name="Varghese N."/>
            <person name="Submissions S."/>
        </authorList>
    </citation>
    <scope>NUCLEOTIDE SEQUENCE [LARGE SCALE GENOMIC DNA]</scope>
    <source>
        <strain evidence="3">930I</strain>
    </source>
</reference>
<dbReference type="EMBL" id="FNCV01000004">
    <property type="protein sequence ID" value="SDH06758.1"/>
    <property type="molecule type" value="Genomic_DNA"/>
</dbReference>
<name>A0A1G7ZDI7_9PROT</name>
<dbReference type="InterPro" id="IPR016181">
    <property type="entry name" value="Acyl_CoA_acyltransferase"/>
</dbReference>
<keyword evidence="2" id="KW-0808">Transferase</keyword>
<dbReference type="InterPro" id="IPR000182">
    <property type="entry name" value="GNAT_dom"/>
</dbReference>
<accession>A0A1G7ZDI7</accession>
<protein>
    <submittedName>
        <fullName evidence="2">Putative acetyltransferase</fullName>
    </submittedName>
</protein>
<dbReference type="Proteomes" id="UP000217076">
    <property type="component" value="Unassembled WGS sequence"/>
</dbReference>